<evidence type="ECO:0000313" key="6">
    <source>
        <dbReference type="EMBL" id="SAY96211.1"/>
    </source>
</evidence>
<organism evidence="6 7">
    <name type="scientific">Cardiobacterium hominis</name>
    <dbReference type="NCBI Taxonomy" id="2718"/>
    <lineage>
        <taxon>Bacteria</taxon>
        <taxon>Pseudomonadati</taxon>
        <taxon>Pseudomonadota</taxon>
        <taxon>Gammaproteobacteria</taxon>
        <taxon>Cardiobacteriales</taxon>
        <taxon>Cardiobacteriaceae</taxon>
        <taxon>Cardiobacterium</taxon>
    </lineage>
</organism>
<comment type="similarity">
    <text evidence="4">Belongs to the oxidoreductase MdaB family.</text>
</comment>
<dbReference type="InterPro" id="IPR052397">
    <property type="entry name" value="NADPH-QR_MdaB"/>
</dbReference>
<evidence type="ECO:0000256" key="1">
    <source>
        <dbReference type="ARBA" id="ARBA00001974"/>
    </source>
</evidence>
<reference evidence="7" key="1">
    <citation type="submission" date="2016-04" db="EMBL/GenBank/DDBJ databases">
        <authorList>
            <person name="Tagini F."/>
        </authorList>
    </citation>
    <scope>NUCLEOTIDE SEQUENCE [LARGE SCALE GENOMIC DNA]</scope>
    <source>
        <strain evidence="7">CHUV0807</strain>
    </source>
</reference>
<keyword evidence="2" id="KW-0285">Flavoprotein</keyword>
<dbReference type="AlphaFoldDB" id="A0A1C3HP49"/>
<comment type="cofactor">
    <cofactor evidence="1">
        <name>FAD</name>
        <dbReference type="ChEBI" id="CHEBI:57692"/>
    </cofactor>
</comment>
<sequence length="193" mass="21592">MNILLINGGKAYGPSQGRLNHSLHTHARDTLAALGHHIQETHIDDGYDTAAEIEKFLWMDAVIWQMPGWWMGEPWIVKEYIDHVFSLGAGKLFASDGRHSATPTEGYGTGGLLHGKHHMLSLTWNAPIEAFTRPGDFFDGAGVDAVYLHFHKANEFLGMKPLPTYICNDVVKNPQIARFLADYTTHLQRLFPA</sequence>
<dbReference type="PANTHER" id="PTHR46305:SF3">
    <property type="entry name" value="NADPH:QUINONE OXIDOREDUCTASE MDAB"/>
    <property type="match status" value="1"/>
</dbReference>
<dbReference type="Gene3D" id="3.40.50.360">
    <property type="match status" value="1"/>
</dbReference>
<evidence type="ECO:0000256" key="3">
    <source>
        <dbReference type="ARBA" id="ARBA00022827"/>
    </source>
</evidence>
<name>A0A1C3HP49_9GAMM</name>
<evidence type="ECO:0000256" key="4">
    <source>
        <dbReference type="ARBA" id="ARBA00037981"/>
    </source>
</evidence>
<dbReference type="RefSeq" id="WP_079540879.1">
    <property type="nucleotide sequence ID" value="NZ_CALFOW010000162.1"/>
</dbReference>
<dbReference type="EMBL" id="FKLO01000050">
    <property type="protein sequence ID" value="SAY96211.1"/>
    <property type="molecule type" value="Genomic_DNA"/>
</dbReference>
<evidence type="ECO:0000313" key="7">
    <source>
        <dbReference type="Proteomes" id="UP000190837"/>
    </source>
</evidence>
<dbReference type="Proteomes" id="UP000190837">
    <property type="component" value="Unassembled WGS sequence"/>
</dbReference>
<accession>A0A1C3HP49</accession>
<gene>
    <name evidence="6" type="ORF">CHUV0807_1490</name>
</gene>
<evidence type="ECO:0000256" key="2">
    <source>
        <dbReference type="ARBA" id="ARBA00022630"/>
    </source>
</evidence>
<proteinExistence type="inferred from homology"/>
<feature type="domain" description="Flavodoxin-like fold" evidence="5">
    <location>
        <begin position="1"/>
        <end position="186"/>
    </location>
</feature>
<keyword evidence="3" id="KW-0274">FAD</keyword>
<dbReference type="InterPro" id="IPR003680">
    <property type="entry name" value="Flavodoxin_fold"/>
</dbReference>
<dbReference type="InterPro" id="IPR029039">
    <property type="entry name" value="Flavoprotein-like_sf"/>
</dbReference>
<protein>
    <submittedName>
        <fullName evidence="6">Modulator of drug activity B</fullName>
    </submittedName>
</protein>
<dbReference type="SUPFAM" id="SSF52218">
    <property type="entry name" value="Flavoproteins"/>
    <property type="match status" value="1"/>
</dbReference>
<dbReference type="Pfam" id="PF02525">
    <property type="entry name" value="Flavodoxin_2"/>
    <property type="match status" value="1"/>
</dbReference>
<dbReference type="PANTHER" id="PTHR46305">
    <property type="match status" value="1"/>
</dbReference>
<evidence type="ECO:0000259" key="5">
    <source>
        <dbReference type="Pfam" id="PF02525"/>
    </source>
</evidence>